<protein>
    <recommendedName>
        <fullName evidence="2">DEK-C domain-containing protein</fullName>
    </recommendedName>
</protein>
<dbReference type="Pfam" id="PF08766">
    <property type="entry name" value="DEK_C"/>
    <property type="match status" value="1"/>
</dbReference>
<dbReference type="AlphaFoldDB" id="A0A448ZJY2"/>
<reference evidence="3 4" key="1">
    <citation type="submission" date="2019-01" db="EMBL/GenBank/DDBJ databases">
        <authorList>
            <person name="Ferrante I. M."/>
        </authorList>
    </citation>
    <scope>NUCLEOTIDE SEQUENCE [LARGE SCALE GENOMIC DNA]</scope>
    <source>
        <strain evidence="3 4">B856</strain>
    </source>
</reference>
<evidence type="ECO:0000313" key="4">
    <source>
        <dbReference type="Proteomes" id="UP000291116"/>
    </source>
</evidence>
<proteinExistence type="predicted"/>
<dbReference type="Gene3D" id="1.10.10.60">
    <property type="entry name" value="Homeodomain-like"/>
    <property type="match status" value="1"/>
</dbReference>
<dbReference type="EMBL" id="CAACVS010000439">
    <property type="protein sequence ID" value="VEU42342.1"/>
    <property type="molecule type" value="Genomic_DNA"/>
</dbReference>
<dbReference type="PROSITE" id="PS51998">
    <property type="entry name" value="DEK_C"/>
    <property type="match status" value="1"/>
</dbReference>
<gene>
    <name evidence="3" type="ORF">PSNMU_V1.4_AUG-EV-PASAV3_0093700</name>
</gene>
<dbReference type="OrthoDB" id="10248551at2759"/>
<sequence>MNLNQIKTLCTFFGVDYNDENGKPLKKDDVIDRLLDFLGEPDESLLKKTISSEKQKKAVPKQQKRAGGNLPEDPFSLIRDYKKGKFPSDSAMRQWVKAYIVCIDMETATTKDAVHTATAKFGVDMVSKKARIKELLAEEI</sequence>
<evidence type="ECO:0000313" key="3">
    <source>
        <dbReference type="EMBL" id="VEU42342.1"/>
    </source>
</evidence>
<organism evidence="3 4">
    <name type="scientific">Pseudo-nitzschia multistriata</name>
    <dbReference type="NCBI Taxonomy" id="183589"/>
    <lineage>
        <taxon>Eukaryota</taxon>
        <taxon>Sar</taxon>
        <taxon>Stramenopiles</taxon>
        <taxon>Ochrophyta</taxon>
        <taxon>Bacillariophyta</taxon>
        <taxon>Bacillariophyceae</taxon>
        <taxon>Bacillariophycidae</taxon>
        <taxon>Bacillariales</taxon>
        <taxon>Bacillariaceae</taxon>
        <taxon>Pseudo-nitzschia</taxon>
    </lineage>
</organism>
<evidence type="ECO:0000256" key="1">
    <source>
        <dbReference type="SAM" id="MobiDB-lite"/>
    </source>
</evidence>
<name>A0A448ZJY2_9STRA</name>
<dbReference type="InterPro" id="IPR014876">
    <property type="entry name" value="DEK_C"/>
</dbReference>
<evidence type="ECO:0000259" key="2">
    <source>
        <dbReference type="PROSITE" id="PS51998"/>
    </source>
</evidence>
<dbReference type="SUPFAM" id="SSF109715">
    <property type="entry name" value="DEK C-terminal domain"/>
    <property type="match status" value="1"/>
</dbReference>
<keyword evidence="4" id="KW-1185">Reference proteome</keyword>
<feature type="region of interest" description="Disordered" evidence="1">
    <location>
        <begin position="49"/>
        <end position="72"/>
    </location>
</feature>
<dbReference type="Proteomes" id="UP000291116">
    <property type="component" value="Unassembled WGS sequence"/>
</dbReference>
<feature type="domain" description="DEK-C" evidence="2">
    <location>
        <begin position="86"/>
        <end position="140"/>
    </location>
</feature>
<accession>A0A448ZJY2</accession>